<dbReference type="InterPro" id="IPR050466">
    <property type="entry name" value="Carboxylest/Gibb_receptor"/>
</dbReference>
<dbReference type="GO" id="GO:0016787">
    <property type="term" value="F:hydrolase activity"/>
    <property type="evidence" value="ECO:0007669"/>
    <property type="project" value="InterPro"/>
</dbReference>
<dbReference type="PANTHER" id="PTHR23024">
    <property type="entry name" value="ARYLACETAMIDE DEACETYLASE"/>
    <property type="match status" value="1"/>
</dbReference>
<proteinExistence type="predicted"/>
<dbReference type="Gene3D" id="3.40.50.1820">
    <property type="entry name" value="alpha/beta hydrolase"/>
    <property type="match status" value="1"/>
</dbReference>
<name>A0A0E0EF48_9ORYZ</name>
<dbReference type="Gramene" id="OMERI07G20380.1">
    <property type="protein sequence ID" value="OMERI07G20380.1"/>
    <property type="gene ID" value="OMERI07G20380"/>
</dbReference>
<dbReference type="eggNOG" id="KOG1515">
    <property type="taxonomic scope" value="Eukaryota"/>
</dbReference>
<keyword evidence="3" id="KW-1185">Reference proteome</keyword>
<organism evidence="2">
    <name type="scientific">Oryza meridionalis</name>
    <dbReference type="NCBI Taxonomy" id="40149"/>
    <lineage>
        <taxon>Eukaryota</taxon>
        <taxon>Viridiplantae</taxon>
        <taxon>Streptophyta</taxon>
        <taxon>Embryophyta</taxon>
        <taxon>Tracheophyta</taxon>
        <taxon>Spermatophyta</taxon>
        <taxon>Magnoliopsida</taxon>
        <taxon>Liliopsida</taxon>
        <taxon>Poales</taxon>
        <taxon>Poaceae</taxon>
        <taxon>BOP clade</taxon>
        <taxon>Oryzoideae</taxon>
        <taxon>Oryzeae</taxon>
        <taxon>Oryzinae</taxon>
        <taxon>Oryza</taxon>
    </lineage>
</organism>
<dbReference type="STRING" id="40149.A0A0E0EF48"/>
<dbReference type="Pfam" id="PF07859">
    <property type="entry name" value="Abhydrolase_3"/>
    <property type="match status" value="1"/>
</dbReference>
<reference evidence="2" key="2">
    <citation type="submission" date="2018-05" db="EMBL/GenBank/DDBJ databases">
        <title>OmerRS3 (Oryza meridionalis Reference Sequence Version 3).</title>
        <authorList>
            <person name="Zhang J."/>
            <person name="Kudrna D."/>
            <person name="Lee S."/>
            <person name="Talag J."/>
            <person name="Welchert J."/>
            <person name="Wing R.A."/>
        </authorList>
    </citation>
    <scope>NUCLEOTIDE SEQUENCE [LARGE SCALE GENOMIC DNA]</scope>
    <source>
        <strain evidence="2">cv. OR44</strain>
    </source>
</reference>
<dbReference type="EnsemblPlants" id="OMERI07G20380.1">
    <property type="protein sequence ID" value="OMERI07G20380.1"/>
    <property type="gene ID" value="OMERI07G20380"/>
</dbReference>
<protein>
    <recommendedName>
        <fullName evidence="1">Alpha/beta hydrolase fold-3 domain-containing protein</fullName>
    </recommendedName>
</protein>
<reference evidence="2" key="1">
    <citation type="submission" date="2015-04" db="UniProtKB">
        <authorList>
            <consortium name="EnsemblPlants"/>
        </authorList>
    </citation>
    <scope>IDENTIFICATION</scope>
</reference>
<dbReference type="PANTHER" id="PTHR23024:SF538">
    <property type="entry name" value="OS07G0643100 PROTEIN"/>
    <property type="match status" value="1"/>
</dbReference>
<evidence type="ECO:0000313" key="2">
    <source>
        <dbReference type="EnsemblPlants" id="OMERI07G20380.1"/>
    </source>
</evidence>
<dbReference type="Proteomes" id="UP000008021">
    <property type="component" value="Chromosome 7"/>
</dbReference>
<evidence type="ECO:0000259" key="1">
    <source>
        <dbReference type="Pfam" id="PF07859"/>
    </source>
</evidence>
<feature type="domain" description="Alpha/beta hydrolase fold-3" evidence="1">
    <location>
        <begin position="97"/>
        <end position="327"/>
    </location>
</feature>
<dbReference type="InterPro" id="IPR029058">
    <property type="entry name" value="AB_hydrolase_fold"/>
</dbReference>
<sequence length="355" mass="38712">MAADADMTRRRRRRSPSLPCTVRVQAAGFALGHRRDGSVRRLFFSLLDIHVRAKRRRPDAAGVRSVDVTIDASRGLWARIFSPSPTKREAAQPLPVVVFFHGGGFVLFSAASCYYDRLCRRICRELRAVVVSVNYRLAGPARRFPAAYDDGLAALRYLDANGLAAEAAGVAAVDLSSCFLAGDSAGGNMVHHVAQRWAAASAASQSSSTLRLAGAVLIQPFFGGEERTEEELELDEVALTLSLARTDYYWREFLPEGATRDHPAAHVCGGGGGEHDVEVAEAFPPAMLAIGGFDLLKGWQARYVEALRGKGKAVRVVEYPGAIHGFCLFPELADSGELVEEMKLFVQEHRTKRVQ</sequence>
<dbReference type="AlphaFoldDB" id="A0A0E0EF48"/>
<evidence type="ECO:0000313" key="3">
    <source>
        <dbReference type="Proteomes" id="UP000008021"/>
    </source>
</evidence>
<dbReference type="SUPFAM" id="SSF53474">
    <property type="entry name" value="alpha/beta-Hydrolases"/>
    <property type="match status" value="1"/>
</dbReference>
<dbReference type="HOGENOM" id="CLU_012494_22_1_1"/>
<dbReference type="InterPro" id="IPR013094">
    <property type="entry name" value="AB_hydrolase_3"/>
</dbReference>
<accession>A0A0E0EF48</accession>